<evidence type="ECO:0000313" key="2">
    <source>
        <dbReference type="Proteomes" id="UP000821853"/>
    </source>
</evidence>
<dbReference type="AlphaFoldDB" id="A0A9J6H9D4"/>
<dbReference type="EMBL" id="JABSTR010002227">
    <property type="protein sequence ID" value="KAH9384366.1"/>
    <property type="molecule type" value="Genomic_DNA"/>
</dbReference>
<keyword evidence="2" id="KW-1185">Reference proteome</keyword>
<proteinExistence type="predicted"/>
<evidence type="ECO:0000313" key="1">
    <source>
        <dbReference type="EMBL" id="KAH9384366.1"/>
    </source>
</evidence>
<gene>
    <name evidence="1" type="ORF">HPB48_026373</name>
</gene>
<reference evidence="1 2" key="1">
    <citation type="journal article" date="2020" name="Cell">
        <title>Large-Scale Comparative Analyses of Tick Genomes Elucidate Their Genetic Diversity and Vector Capacities.</title>
        <authorList>
            <consortium name="Tick Genome and Microbiome Consortium (TIGMIC)"/>
            <person name="Jia N."/>
            <person name="Wang J."/>
            <person name="Shi W."/>
            <person name="Du L."/>
            <person name="Sun Y."/>
            <person name="Zhan W."/>
            <person name="Jiang J.F."/>
            <person name="Wang Q."/>
            <person name="Zhang B."/>
            <person name="Ji P."/>
            <person name="Bell-Sakyi L."/>
            <person name="Cui X.M."/>
            <person name="Yuan T.T."/>
            <person name="Jiang B.G."/>
            <person name="Yang W.F."/>
            <person name="Lam T.T."/>
            <person name="Chang Q.C."/>
            <person name="Ding S.J."/>
            <person name="Wang X.J."/>
            <person name="Zhu J.G."/>
            <person name="Ruan X.D."/>
            <person name="Zhao L."/>
            <person name="Wei J.T."/>
            <person name="Ye R.Z."/>
            <person name="Que T.C."/>
            <person name="Du C.H."/>
            <person name="Zhou Y.H."/>
            <person name="Cheng J.X."/>
            <person name="Dai P.F."/>
            <person name="Guo W.B."/>
            <person name="Han X.H."/>
            <person name="Huang E.J."/>
            <person name="Li L.F."/>
            <person name="Wei W."/>
            <person name="Gao Y.C."/>
            <person name="Liu J.Z."/>
            <person name="Shao H.Z."/>
            <person name="Wang X."/>
            <person name="Wang C.C."/>
            <person name="Yang T.C."/>
            <person name="Huo Q.B."/>
            <person name="Li W."/>
            <person name="Chen H.Y."/>
            <person name="Chen S.E."/>
            <person name="Zhou L.G."/>
            <person name="Ni X.B."/>
            <person name="Tian J.H."/>
            <person name="Sheng Y."/>
            <person name="Liu T."/>
            <person name="Pan Y.S."/>
            <person name="Xia L.Y."/>
            <person name="Li J."/>
            <person name="Zhao F."/>
            <person name="Cao W.C."/>
        </authorList>
    </citation>
    <scope>NUCLEOTIDE SEQUENCE [LARGE SCALE GENOMIC DNA]</scope>
    <source>
        <strain evidence="1">HaeL-2018</strain>
    </source>
</reference>
<dbReference type="VEuPathDB" id="VectorBase:HLOH_049795"/>
<name>A0A9J6H9D4_HAELO</name>
<comment type="caution">
    <text evidence="1">The sequence shown here is derived from an EMBL/GenBank/DDBJ whole genome shotgun (WGS) entry which is preliminary data.</text>
</comment>
<accession>A0A9J6H9D4</accession>
<organism evidence="1 2">
    <name type="scientific">Haemaphysalis longicornis</name>
    <name type="common">Bush tick</name>
    <dbReference type="NCBI Taxonomy" id="44386"/>
    <lineage>
        <taxon>Eukaryota</taxon>
        <taxon>Metazoa</taxon>
        <taxon>Ecdysozoa</taxon>
        <taxon>Arthropoda</taxon>
        <taxon>Chelicerata</taxon>
        <taxon>Arachnida</taxon>
        <taxon>Acari</taxon>
        <taxon>Parasitiformes</taxon>
        <taxon>Ixodida</taxon>
        <taxon>Ixodoidea</taxon>
        <taxon>Ixodidae</taxon>
        <taxon>Haemaphysalinae</taxon>
        <taxon>Haemaphysalis</taxon>
    </lineage>
</organism>
<sequence length="59" mass="6640">MTGRQIERLIHNFPGTEDNILSAAKKNLTIEQDQIIPVSTLITQWCRTLTLTHHSPGPC</sequence>
<dbReference type="Proteomes" id="UP000821853">
    <property type="component" value="Unassembled WGS sequence"/>
</dbReference>
<protein>
    <submittedName>
        <fullName evidence="1">Uncharacterized protein</fullName>
    </submittedName>
</protein>